<dbReference type="Proteomes" id="UP000528457">
    <property type="component" value="Unassembled WGS sequence"/>
</dbReference>
<proteinExistence type="inferred from homology"/>
<dbReference type="RefSeq" id="WP_166843694.1">
    <property type="nucleotide sequence ID" value="NZ_JAAONY010000003.1"/>
</dbReference>
<evidence type="ECO:0000259" key="2">
    <source>
        <dbReference type="Pfam" id="PF00849"/>
    </source>
</evidence>
<dbReference type="Gene3D" id="3.30.2350.10">
    <property type="entry name" value="Pseudouridine synthase"/>
    <property type="match status" value="1"/>
</dbReference>
<name>A0A7X0JXQ7_9GAMM</name>
<feature type="domain" description="Pseudouridine synthase RsuA/RluA-like" evidence="2">
    <location>
        <begin position="24"/>
        <end position="179"/>
    </location>
</feature>
<dbReference type="EC" id="5.4.99.28" evidence="3"/>
<dbReference type="AlphaFoldDB" id="A0A7X0JXQ7"/>
<reference evidence="3 4" key="1">
    <citation type="submission" date="2020-08" db="EMBL/GenBank/DDBJ databases">
        <title>Genomic Encyclopedia of Type Strains, Phase IV (KMG-IV): sequencing the most valuable type-strain genomes for metagenomic binning, comparative biology and taxonomic classification.</title>
        <authorList>
            <person name="Goeker M."/>
        </authorList>
    </citation>
    <scope>NUCLEOTIDE SEQUENCE [LARGE SCALE GENOMIC DNA]</scope>
    <source>
        <strain evidence="3 4">DSM 22368</strain>
    </source>
</reference>
<evidence type="ECO:0000313" key="3">
    <source>
        <dbReference type="EMBL" id="MBB6523206.1"/>
    </source>
</evidence>
<dbReference type="GO" id="GO:0003723">
    <property type="term" value="F:RNA binding"/>
    <property type="evidence" value="ECO:0007669"/>
    <property type="project" value="InterPro"/>
</dbReference>
<evidence type="ECO:0000256" key="1">
    <source>
        <dbReference type="ARBA" id="ARBA00010876"/>
    </source>
</evidence>
<dbReference type="EMBL" id="JACHHT010000003">
    <property type="protein sequence ID" value="MBB6523206.1"/>
    <property type="molecule type" value="Genomic_DNA"/>
</dbReference>
<evidence type="ECO:0000313" key="4">
    <source>
        <dbReference type="Proteomes" id="UP000528457"/>
    </source>
</evidence>
<keyword evidence="3" id="KW-0413">Isomerase</keyword>
<dbReference type="Pfam" id="PF00849">
    <property type="entry name" value="PseudoU_synth_2"/>
    <property type="match status" value="1"/>
</dbReference>
<dbReference type="EC" id="5.4.99.29" evidence="3"/>
<dbReference type="PROSITE" id="PS01129">
    <property type="entry name" value="PSI_RLU"/>
    <property type="match status" value="1"/>
</dbReference>
<dbReference type="InterPro" id="IPR006145">
    <property type="entry name" value="PsdUridine_synth_RsuA/RluA"/>
</dbReference>
<dbReference type="InParanoid" id="A0A7X0JXQ7"/>
<dbReference type="GO" id="GO:0000455">
    <property type="term" value="P:enzyme-directed rRNA pseudouridine synthesis"/>
    <property type="evidence" value="ECO:0007669"/>
    <property type="project" value="TreeGrafter"/>
</dbReference>
<dbReference type="CDD" id="cd02869">
    <property type="entry name" value="PseudoU_synth_RluA_like"/>
    <property type="match status" value="1"/>
</dbReference>
<keyword evidence="4" id="KW-1185">Reference proteome</keyword>
<dbReference type="GO" id="GO:0160142">
    <property type="term" value="F:23S rRNA pseudouridine(746) synthase activity"/>
    <property type="evidence" value="ECO:0007669"/>
    <property type="project" value="UniProtKB-EC"/>
</dbReference>
<organism evidence="3 4">
    <name type="scientific">Pseudoteredinibacter isoporae</name>
    <dbReference type="NCBI Taxonomy" id="570281"/>
    <lineage>
        <taxon>Bacteria</taxon>
        <taxon>Pseudomonadati</taxon>
        <taxon>Pseudomonadota</taxon>
        <taxon>Gammaproteobacteria</taxon>
        <taxon>Cellvibrionales</taxon>
        <taxon>Cellvibrionaceae</taxon>
        <taxon>Pseudoteredinibacter</taxon>
    </lineage>
</organism>
<dbReference type="PANTHER" id="PTHR21600:SF87">
    <property type="entry name" value="RNA PSEUDOURIDYLATE SYNTHASE DOMAIN-CONTAINING PROTEIN 1"/>
    <property type="match status" value="1"/>
</dbReference>
<dbReference type="InterPro" id="IPR050188">
    <property type="entry name" value="RluA_PseudoU_synthase"/>
</dbReference>
<comment type="similarity">
    <text evidence="1">Belongs to the pseudouridine synthase RluA family.</text>
</comment>
<dbReference type="SUPFAM" id="SSF55120">
    <property type="entry name" value="Pseudouridine synthase"/>
    <property type="match status" value="1"/>
</dbReference>
<sequence>MTRPDSNREAYAAQGFELLALNEHFVLINKAAGIGFHDEVEGQNQTIRQLGLFNRVQQCLLEDKLIDQPLFPLHRLDKGTSGLLLLGRRAEVARELGEAFSQGRVQKYYLALSKHKPKKKQGAVKGGMQKARRGAWRLTSGKDNYAHSQFFSRGLGQGYRLFLWRPRTGKTHQLRVAMKSLGSPILGDALYGCQEAIENSAGFYLHAYQLAFHLAGNDYCFQCDPMSEDRAFPWLLPDSTPNGECELALEAFSRPEALSWPV</sequence>
<dbReference type="InterPro" id="IPR006224">
    <property type="entry name" value="PsdUridine_synth_RluA-like_CS"/>
</dbReference>
<protein>
    <submittedName>
        <fullName evidence="3">tRNA pseudouridine32 synthase/23S rRNA pseudouridine746 synthase</fullName>
        <ecNumber evidence="3">5.4.99.28</ecNumber>
        <ecNumber evidence="3">5.4.99.29</ecNumber>
    </submittedName>
</protein>
<gene>
    <name evidence="3" type="ORF">HNR48_003508</name>
</gene>
<dbReference type="PANTHER" id="PTHR21600">
    <property type="entry name" value="MITOCHONDRIAL RNA PSEUDOURIDINE SYNTHASE"/>
    <property type="match status" value="1"/>
</dbReference>
<dbReference type="InterPro" id="IPR020103">
    <property type="entry name" value="PsdUridine_synth_cat_dom_sf"/>
</dbReference>
<dbReference type="GO" id="GO:0160151">
    <property type="term" value="F:tRNA pseudouridine(32) synthase activity"/>
    <property type="evidence" value="ECO:0007669"/>
    <property type="project" value="UniProtKB-EC"/>
</dbReference>
<accession>A0A7X0JXQ7</accession>
<comment type="caution">
    <text evidence="3">The sequence shown here is derived from an EMBL/GenBank/DDBJ whole genome shotgun (WGS) entry which is preliminary data.</text>
</comment>